<protein>
    <submittedName>
        <fullName evidence="1">Uncharacterized protein</fullName>
    </submittedName>
</protein>
<organism evidence="1 2">
    <name type="scientific">Brevundimonas phage vB_BpoS-Domovoi</name>
    <dbReference type="NCBI Taxonomy" id="2948598"/>
    <lineage>
        <taxon>Viruses</taxon>
        <taxon>Duplodnaviria</taxon>
        <taxon>Heunggongvirae</taxon>
        <taxon>Uroviricota</taxon>
        <taxon>Caudoviricetes</taxon>
        <taxon>Jeanschmidtviridae</taxon>
        <taxon>Marchewkavirus</taxon>
        <taxon>Marchewkavirus domovoi</taxon>
    </lineage>
</organism>
<accession>A0A9E7MQP6</accession>
<evidence type="ECO:0000313" key="2">
    <source>
        <dbReference type="Proteomes" id="UP001057221"/>
    </source>
</evidence>
<dbReference type="Proteomes" id="UP001057221">
    <property type="component" value="Segment"/>
</dbReference>
<name>A0A9E7MQP6_9CAUD</name>
<sequence>MTGGDGMGGVPPRSYRRVPDVVIASWDRVSAAIDAMVVAQPSRMTEAAERLRQAQAEHMALIIQESRHGC</sequence>
<reference evidence="1 2" key="1">
    <citation type="submission" date="2022-05" db="EMBL/GenBank/DDBJ databases">
        <authorList>
            <person name="Friedrich I."/>
            <person name="Poehlein A."/>
            <person name="Schneider D."/>
            <person name="Hertel R."/>
            <person name="Daniel R."/>
        </authorList>
    </citation>
    <scope>NUCLEOTIDE SEQUENCE [LARGE SCALE GENOMIC DNA]</scope>
</reference>
<proteinExistence type="predicted"/>
<keyword evidence="2" id="KW-1185">Reference proteome</keyword>
<gene>
    <name evidence="1" type="ORF">DOMOVOI_01950</name>
</gene>
<evidence type="ECO:0000313" key="1">
    <source>
        <dbReference type="EMBL" id="USN14669.1"/>
    </source>
</evidence>
<dbReference type="EMBL" id="ON529855">
    <property type="protein sequence ID" value="USN14669.1"/>
    <property type="molecule type" value="Genomic_DNA"/>
</dbReference>